<name>A0A543LK09_9BURK</name>
<dbReference type="EMBL" id="VFPV01000001">
    <property type="protein sequence ID" value="TQN07534.1"/>
    <property type="molecule type" value="Genomic_DNA"/>
</dbReference>
<reference evidence="1 2" key="1">
    <citation type="submission" date="2019-06" db="EMBL/GenBank/DDBJ databases">
        <title>Genomic Encyclopedia of Archaeal and Bacterial Type Strains, Phase II (KMG-II): from individual species to whole genera.</title>
        <authorList>
            <person name="Goeker M."/>
        </authorList>
    </citation>
    <scope>NUCLEOTIDE SEQUENCE [LARGE SCALE GENOMIC DNA]</scope>
    <source>
        <strain evidence="1 2">DSM 7270</strain>
    </source>
</reference>
<accession>A0A543LK09</accession>
<dbReference type="AlphaFoldDB" id="A0A543LK09"/>
<evidence type="ECO:0000313" key="1">
    <source>
        <dbReference type="EMBL" id="TQN07534.1"/>
    </source>
</evidence>
<sequence>MTQRTCFFLTAWPRWICPPSSPSAPRLRTVWAPLLVCTALAACSSKPAIPDWQMNAHGSTEKALQAYLTGNSRVEGQEWTRVRRELASTGRLDLVARAELLRCAAQAASLALTQACPPFEALQQDAAGPEKAYANYLLGRPLAADELALLPPAQRPVATALAQSSAANAAAVLKGVEDPLSRLVAAGTLFRAGQAGREVAAVAVDTASAQGWRRPLMAWLTVQADLAQVAGDAEAAAQARRRLALMAP</sequence>
<evidence type="ECO:0000313" key="2">
    <source>
        <dbReference type="Proteomes" id="UP000316993"/>
    </source>
</evidence>
<organism evidence="1 2">
    <name type="scientific">Acidovorax temperans</name>
    <dbReference type="NCBI Taxonomy" id="80878"/>
    <lineage>
        <taxon>Bacteria</taxon>
        <taxon>Pseudomonadati</taxon>
        <taxon>Pseudomonadota</taxon>
        <taxon>Betaproteobacteria</taxon>
        <taxon>Burkholderiales</taxon>
        <taxon>Comamonadaceae</taxon>
        <taxon>Acidovorax</taxon>
    </lineage>
</organism>
<comment type="caution">
    <text evidence="1">The sequence shown here is derived from an EMBL/GenBank/DDBJ whole genome shotgun (WGS) entry which is preliminary data.</text>
</comment>
<gene>
    <name evidence="1" type="ORF">BDD18_0664</name>
</gene>
<protein>
    <submittedName>
        <fullName evidence="1">Uncharacterized protein</fullName>
    </submittedName>
</protein>
<proteinExistence type="predicted"/>
<dbReference type="Proteomes" id="UP000316993">
    <property type="component" value="Unassembled WGS sequence"/>
</dbReference>